<proteinExistence type="inferred from homology"/>
<keyword evidence="6" id="KW-0032">Aminotransferase</keyword>
<dbReference type="EMBL" id="JBDPGJ010000003">
    <property type="protein sequence ID" value="MEX0406692.1"/>
    <property type="molecule type" value="Genomic_DNA"/>
</dbReference>
<gene>
    <name evidence="6" type="ORF">ABGN05_13525</name>
</gene>
<organism evidence="6 7">
    <name type="scientific">Aquibium pacificus</name>
    <dbReference type="NCBI Taxonomy" id="3153579"/>
    <lineage>
        <taxon>Bacteria</taxon>
        <taxon>Pseudomonadati</taxon>
        <taxon>Pseudomonadota</taxon>
        <taxon>Alphaproteobacteria</taxon>
        <taxon>Hyphomicrobiales</taxon>
        <taxon>Phyllobacteriaceae</taxon>
        <taxon>Aquibium</taxon>
    </lineage>
</organism>
<evidence type="ECO:0000313" key="6">
    <source>
        <dbReference type="EMBL" id="MEX0406692.1"/>
    </source>
</evidence>
<dbReference type="Gene3D" id="3.90.1150.10">
    <property type="entry name" value="Aspartate Aminotransferase, domain 1"/>
    <property type="match status" value="1"/>
</dbReference>
<dbReference type="Gene3D" id="3.40.640.10">
    <property type="entry name" value="Type I PLP-dependent aspartate aminotransferase-like (Major domain)"/>
    <property type="match status" value="1"/>
</dbReference>
<accession>A0ABV3SIX0</accession>
<evidence type="ECO:0000256" key="4">
    <source>
        <dbReference type="RuleBase" id="RU003560"/>
    </source>
</evidence>
<dbReference type="InterPro" id="IPR049704">
    <property type="entry name" value="Aminotrans_3_PPA_site"/>
</dbReference>
<evidence type="ECO:0000256" key="2">
    <source>
        <dbReference type="ARBA" id="ARBA00008954"/>
    </source>
</evidence>
<comment type="cofactor">
    <cofactor evidence="1">
        <name>pyridoxal 5'-phosphate</name>
        <dbReference type="ChEBI" id="CHEBI:597326"/>
    </cofactor>
</comment>
<keyword evidence="6" id="KW-0808">Transferase</keyword>
<dbReference type="RefSeq" id="WP_367954580.1">
    <property type="nucleotide sequence ID" value="NZ_JBDPGJ010000003.1"/>
</dbReference>
<dbReference type="InterPro" id="IPR015422">
    <property type="entry name" value="PyrdxlP-dep_Trfase_small"/>
</dbReference>
<keyword evidence="7" id="KW-1185">Reference proteome</keyword>
<comment type="similarity">
    <text evidence="2 4">Belongs to the class-III pyridoxal-phosphate-dependent aminotransferase family.</text>
</comment>
<evidence type="ECO:0000256" key="5">
    <source>
        <dbReference type="SAM" id="MobiDB-lite"/>
    </source>
</evidence>
<evidence type="ECO:0000256" key="3">
    <source>
        <dbReference type="ARBA" id="ARBA00022898"/>
    </source>
</evidence>
<dbReference type="InterPro" id="IPR015421">
    <property type="entry name" value="PyrdxlP-dep_Trfase_major"/>
</dbReference>
<dbReference type="InterPro" id="IPR015424">
    <property type="entry name" value="PyrdxlP-dep_Trfase"/>
</dbReference>
<dbReference type="PANTHER" id="PTHR43094:SF1">
    <property type="entry name" value="AMINOTRANSFERASE CLASS-III"/>
    <property type="match status" value="1"/>
</dbReference>
<name>A0ABV3SIX0_9HYPH</name>
<dbReference type="PROSITE" id="PS00600">
    <property type="entry name" value="AA_TRANSFER_CLASS_3"/>
    <property type="match status" value="1"/>
</dbReference>
<dbReference type="PANTHER" id="PTHR43094">
    <property type="entry name" value="AMINOTRANSFERASE"/>
    <property type="match status" value="1"/>
</dbReference>
<dbReference type="GO" id="GO:0008483">
    <property type="term" value="F:transaminase activity"/>
    <property type="evidence" value="ECO:0007669"/>
    <property type="project" value="UniProtKB-KW"/>
</dbReference>
<keyword evidence="3 4" id="KW-0663">Pyridoxal phosphate</keyword>
<feature type="region of interest" description="Disordered" evidence="5">
    <location>
        <begin position="1"/>
        <end position="20"/>
    </location>
</feature>
<comment type="caution">
    <text evidence="6">The sequence shown here is derived from an EMBL/GenBank/DDBJ whole genome shotgun (WGS) entry which is preliminary data.</text>
</comment>
<reference evidence="6 7" key="1">
    <citation type="submission" date="2024-05" db="EMBL/GenBank/DDBJ databases">
        <authorList>
            <person name="Jiang F."/>
        </authorList>
    </citation>
    <scope>NUCLEOTIDE SEQUENCE [LARGE SCALE GENOMIC DNA]</scope>
    <source>
        <strain evidence="6 7">LZ166</strain>
    </source>
</reference>
<evidence type="ECO:0000256" key="1">
    <source>
        <dbReference type="ARBA" id="ARBA00001933"/>
    </source>
</evidence>
<sequence length="462" mass="50402">MLTNATPTTDKAPEGAPRPSNLFYLASSRRPLVDRAEGIYIWDQSGRRYIDGSSGPMVVNIGHGNRNVIQAMKRQMDRVTFAYRLHFENEPAEELARQLAARMPAGLDRMFFVSGGSEAVESCIKLARQWAVATNQPQRWKVVTRFPSYHGGTLGSLSVTGDDALSQSFWPLMQKMPTIPAPAAWRDRDNLSMEERGLRYADMLEEKILEEGPESVLAFIMEPIGGAATAALVAPDSYYGRIREICDRHGVLLIHDEVMSGAGRTGRFLGGDHWNCRPDIVAMSKGIGSGYAPLGAMAASSRLVQPLLEAGGFQHGHTYAGNPLACAAGLAVLGEMDRLRLIENAAAMGEALMEELRGLQSRFPFIADVRGKGLLIGAEMVADPETLAPIPPRRMAYQRLLDLCYERGLIIYARRVKGGRDGDNFILAPPMVVTREQVDEIIGILGDALVALAGELDLPVNG</sequence>
<protein>
    <submittedName>
        <fullName evidence="6">Aspartate aminotransferase family protein</fullName>
    </submittedName>
</protein>
<evidence type="ECO:0000313" key="7">
    <source>
        <dbReference type="Proteomes" id="UP001556692"/>
    </source>
</evidence>
<dbReference type="Proteomes" id="UP001556692">
    <property type="component" value="Unassembled WGS sequence"/>
</dbReference>
<dbReference type="SUPFAM" id="SSF53383">
    <property type="entry name" value="PLP-dependent transferases"/>
    <property type="match status" value="1"/>
</dbReference>
<dbReference type="InterPro" id="IPR005814">
    <property type="entry name" value="Aminotrans_3"/>
</dbReference>
<dbReference type="CDD" id="cd00610">
    <property type="entry name" value="OAT_like"/>
    <property type="match status" value="1"/>
</dbReference>
<dbReference type="Pfam" id="PF00202">
    <property type="entry name" value="Aminotran_3"/>
    <property type="match status" value="1"/>
</dbReference>